<evidence type="ECO:0000313" key="2">
    <source>
        <dbReference type="EMBL" id="EMZ16268.1"/>
    </source>
</evidence>
<dbReference type="eggNOG" id="ENOG502ZCM4">
    <property type="taxonomic scope" value="Bacteria"/>
</dbReference>
<evidence type="ECO:0000259" key="1">
    <source>
        <dbReference type="Pfam" id="PF18864"/>
    </source>
</evidence>
<organism evidence="2 3">
    <name type="scientific">Eubacterium plexicaudatum ASF492</name>
    <dbReference type="NCBI Taxonomy" id="1235802"/>
    <lineage>
        <taxon>Bacteria</taxon>
        <taxon>Bacillati</taxon>
        <taxon>Bacillota</taxon>
        <taxon>Clostridia</taxon>
        <taxon>Eubacteriales</taxon>
        <taxon>Eubacteriaceae</taxon>
        <taxon>Eubacterium</taxon>
    </lineage>
</organism>
<feature type="domain" description="AbiTii" evidence="1">
    <location>
        <begin position="2"/>
        <end position="144"/>
    </location>
</feature>
<name>N1ZQ81_9FIRM</name>
<dbReference type="AlphaFoldDB" id="N1ZQ81"/>
<evidence type="ECO:0000313" key="3">
    <source>
        <dbReference type="Proteomes" id="UP000012589"/>
    </source>
</evidence>
<protein>
    <recommendedName>
        <fullName evidence="1">AbiTii domain-containing protein</fullName>
    </recommendedName>
</protein>
<dbReference type="InterPro" id="IPR041304">
    <property type="entry name" value="AbiTii"/>
</dbReference>
<dbReference type="PATRIC" id="fig|1235802.3.peg.6625"/>
<gene>
    <name evidence="2" type="ORF">C823_06261</name>
</gene>
<proteinExistence type="predicted"/>
<dbReference type="Proteomes" id="UP000012589">
    <property type="component" value="Unassembled WGS sequence"/>
</dbReference>
<dbReference type="HOGENOM" id="CLU_105816_0_0_9"/>
<comment type="caution">
    <text evidence="2">The sequence shown here is derived from an EMBL/GenBank/DDBJ whole genome shotgun (WGS) entry which is preliminary data.</text>
</comment>
<sequence>MEVPEYRRISGQSFCSYIKGTMSRFLKYSNVPLSLGNMPENEREIFYYANMRESVGALKGTIHEYEKKGTSIGRIIPAEYYPYIAKCNNDMGMVIQSAEIQLNMPQILNIFPKVENKLLDILRYLEKQFGNLDELDIDVDNKSEQELKEIVNHIYVLIYNDQSVTIGNDNEFNNSNIASSIKTEN</sequence>
<reference evidence="2 3" key="1">
    <citation type="journal article" date="2014" name="Genome Announc.">
        <title>Draft genome sequences of the altered schaedler flora, a defined bacterial community from gnotobiotic mice.</title>
        <authorList>
            <person name="Wannemuehler M.J."/>
            <person name="Overstreet A.M."/>
            <person name="Ward D.V."/>
            <person name="Phillips G.J."/>
        </authorList>
    </citation>
    <scope>NUCLEOTIDE SEQUENCE [LARGE SCALE GENOMIC DNA]</scope>
    <source>
        <strain evidence="2 3">ASF492</strain>
    </source>
</reference>
<accession>N1ZQ81</accession>
<dbReference type="Pfam" id="PF18864">
    <property type="entry name" value="AbiTii"/>
    <property type="match status" value="1"/>
</dbReference>
<dbReference type="STRING" id="1235802.C823_06261"/>
<keyword evidence="3" id="KW-1185">Reference proteome</keyword>
<dbReference type="EMBL" id="AQFT01000240">
    <property type="protein sequence ID" value="EMZ16268.1"/>
    <property type="molecule type" value="Genomic_DNA"/>
</dbReference>